<proteinExistence type="predicted"/>
<comment type="caution">
    <text evidence="4">The sequence shown here is derived from an EMBL/GenBank/DDBJ whole genome shotgun (WGS) entry which is preliminary data.</text>
</comment>
<dbReference type="InterPro" id="IPR046357">
    <property type="entry name" value="PPIase_dom_sf"/>
</dbReference>
<dbReference type="Pfam" id="PF13616">
    <property type="entry name" value="Rotamase_3"/>
    <property type="match status" value="1"/>
</dbReference>
<keyword evidence="1" id="KW-0413">Isomerase</keyword>
<keyword evidence="5" id="KW-1185">Reference proteome</keyword>
<dbReference type="SUPFAM" id="SSF54534">
    <property type="entry name" value="FKBP-like"/>
    <property type="match status" value="1"/>
</dbReference>
<dbReference type="Gene3D" id="3.10.50.40">
    <property type="match status" value="1"/>
</dbReference>
<evidence type="ECO:0000256" key="2">
    <source>
        <dbReference type="SAM" id="Phobius"/>
    </source>
</evidence>
<protein>
    <submittedName>
        <fullName evidence="4">SurA N-terminal domain-containing protein</fullName>
    </submittedName>
</protein>
<keyword evidence="2" id="KW-0472">Membrane</keyword>
<keyword evidence="1" id="KW-0697">Rotamase</keyword>
<dbReference type="Proteomes" id="UP001501126">
    <property type="component" value="Unassembled WGS sequence"/>
</dbReference>
<sequence length="731" mass="81818">MITIGKIREKSGLLVGVIGGALLLFILGEVIRNMGTTIEANPRGEIYGESIDELRLTELIELFTNNERQMAAQQGREFTESDAKNAEDKAWNEYVRQTLLDKEFEALGITVSEDEIDALIFGYDGMPQNQMIAQYFPDSLGQGGVDMNALNDFVAKAEANETAQNGVDQNGQPTYFSYAEIYANIREEVASQRKAMKYVTLIEKGNYVTSLEAKDDYFAKNEVKNISYIFRPYFSQETSEMTLSEEQFNTYYEAHKDDKKYEQRASRVLQYISLDIKPSDEDKERGVSKLENLKDAFIQSQQDSLFVMLNSQNKQFNRNQVYRSAMMEGAPNSYPSSMDEQFQKAEVGTVVGPYVNGDRVEMAKVLGFETEKQAWVRHILIKAGGPEISFDAAQQKADSLIEVIKANDNFAELVKEVSEDPGSIENNGEYKWFQEGQMVTEFNDFSFNQPIGTLGTVKTTYGIHIVEVLGQREAKLPRLAVVTTNVDASEGTILTVEQEAKDIWSLMDEAPEKFETIAEEQNMFVRPVTVFLENPQLNGFSASAQSQVLRFGFGKGTQAMDVSEPIKDGSRYVIVQLKKIKEEGAPDKEDARQLMETDAKNEIIAEKYINEMSSQSDITKLGQQLDLPVQNAEVKFSTGNIGNNGNEPKVAGVLFSGLKDGQTTKPIAGRQGVYVVKLVKTVEPMATTDYSASKNEITARLVSGTSRNALQSLMKYADVKDYRMQVRIGAR</sequence>
<dbReference type="PANTHER" id="PTHR47245">
    <property type="entry name" value="PEPTIDYLPROLYL ISOMERASE"/>
    <property type="match status" value="1"/>
</dbReference>
<evidence type="ECO:0000259" key="3">
    <source>
        <dbReference type="PROSITE" id="PS50198"/>
    </source>
</evidence>
<feature type="domain" description="PpiC" evidence="3">
    <location>
        <begin position="371"/>
        <end position="470"/>
    </location>
</feature>
<dbReference type="PROSITE" id="PS50198">
    <property type="entry name" value="PPIC_PPIASE_2"/>
    <property type="match status" value="1"/>
</dbReference>
<dbReference type="EMBL" id="BAAAFH010000003">
    <property type="protein sequence ID" value="GAA0874142.1"/>
    <property type="molecule type" value="Genomic_DNA"/>
</dbReference>
<gene>
    <name evidence="4" type="ORF">GCM10009118_05500</name>
</gene>
<organism evidence="4 5">
    <name type="scientific">Wandonia haliotis</name>
    <dbReference type="NCBI Taxonomy" id="574963"/>
    <lineage>
        <taxon>Bacteria</taxon>
        <taxon>Pseudomonadati</taxon>
        <taxon>Bacteroidota</taxon>
        <taxon>Flavobacteriia</taxon>
        <taxon>Flavobacteriales</taxon>
        <taxon>Crocinitomicaceae</taxon>
        <taxon>Wandonia</taxon>
    </lineage>
</organism>
<dbReference type="RefSeq" id="WP_343784892.1">
    <property type="nucleotide sequence ID" value="NZ_BAAAFH010000003.1"/>
</dbReference>
<keyword evidence="2" id="KW-0812">Transmembrane</keyword>
<evidence type="ECO:0000313" key="5">
    <source>
        <dbReference type="Proteomes" id="UP001501126"/>
    </source>
</evidence>
<keyword evidence="2" id="KW-1133">Transmembrane helix</keyword>
<evidence type="ECO:0000256" key="1">
    <source>
        <dbReference type="PROSITE-ProRule" id="PRU00278"/>
    </source>
</evidence>
<dbReference type="SUPFAM" id="SSF109998">
    <property type="entry name" value="Triger factor/SurA peptide-binding domain-like"/>
    <property type="match status" value="1"/>
</dbReference>
<dbReference type="Pfam" id="PF13623">
    <property type="entry name" value="SurA_N_2"/>
    <property type="match status" value="1"/>
</dbReference>
<feature type="transmembrane region" description="Helical" evidence="2">
    <location>
        <begin position="12"/>
        <end position="31"/>
    </location>
</feature>
<dbReference type="InterPro" id="IPR050245">
    <property type="entry name" value="PrsA_foldase"/>
</dbReference>
<reference evidence="4 5" key="1">
    <citation type="journal article" date="2019" name="Int. J. Syst. Evol. Microbiol.">
        <title>The Global Catalogue of Microorganisms (GCM) 10K type strain sequencing project: providing services to taxonomists for standard genome sequencing and annotation.</title>
        <authorList>
            <consortium name="The Broad Institute Genomics Platform"/>
            <consortium name="The Broad Institute Genome Sequencing Center for Infectious Disease"/>
            <person name="Wu L."/>
            <person name="Ma J."/>
        </authorList>
    </citation>
    <scope>NUCLEOTIDE SEQUENCE [LARGE SCALE GENOMIC DNA]</scope>
    <source>
        <strain evidence="4 5">JCM 16083</strain>
    </source>
</reference>
<dbReference type="InterPro" id="IPR027304">
    <property type="entry name" value="Trigger_fact/SurA_dom_sf"/>
</dbReference>
<evidence type="ECO:0000313" key="4">
    <source>
        <dbReference type="EMBL" id="GAA0874142.1"/>
    </source>
</evidence>
<dbReference type="PANTHER" id="PTHR47245:SF2">
    <property type="entry name" value="PEPTIDYL-PROLYL CIS-TRANS ISOMERASE HP_0175-RELATED"/>
    <property type="match status" value="1"/>
</dbReference>
<dbReference type="InterPro" id="IPR000297">
    <property type="entry name" value="PPIase_PpiC"/>
</dbReference>
<accession>A0ABN1MMH2</accession>
<name>A0ABN1MMH2_9FLAO</name>